<evidence type="ECO:0000313" key="4">
    <source>
        <dbReference type="EMBL" id="MBK1826059.1"/>
    </source>
</evidence>
<dbReference type="Gene3D" id="2.30.42.10">
    <property type="match status" value="1"/>
</dbReference>
<sequence length="331" mass="35782">MIPIRMAVMAATVLPVLAIEPPVDSAPIPPQEPAKPVPAPADRVAPAPAPVEMPEAVADRPYIGVILDPIPDLLTGHLRLEPGEGVMISELVAGGPAEAAGLEVNDLLIDVNGEKVGSRDEVRGMVEKHEIGEEVELGIIHDGERKKVTVKLGAAPQAMPGFQAPAPGVAGGEQLDGFLEGIPEKHADAIRKALEQNMKQFDGLEMDPAQPDGGMRQMMQRMQRQMGGMQLKLDGFDAESTIRLLDDEGSIEMKQSNGNKEARVFGKDGKLLWEGPYDTEADKAAVPDDIRERIERLNFDIGGEGMKLRIDPGRFRPLDEIEPEDEPAEKD</sequence>
<dbReference type="Proteomes" id="UP000658278">
    <property type="component" value="Unassembled WGS sequence"/>
</dbReference>
<protein>
    <submittedName>
        <fullName evidence="4">PDZ domain-containing protein</fullName>
    </submittedName>
</protein>
<feature type="domain" description="PDZ" evidence="3">
    <location>
        <begin position="50"/>
        <end position="143"/>
    </location>
</feature>
<dbReference type="CDD" id="cd06779">
    <property type="entry name" value="cpPDZ_Deg_HtrA-like"/>
    <property type="match status" value="1"/>
</dbReference>
<feature type="compositionally biased region" description="Acidic residues" evidence="1">
    <location>
        <begin position="320"/>
        <end position="331"/>
    </location>
</feature>
<dbReference type="Pfam" id="PF13180">
    <property type="entry name" value="PDZ_2"/>
    <property type="match status" value="1"/>
</dbReference>
<feature type="region of interest" description="Disordered" evidence="1">
    <location>
        <begin position="308"/>
        <end position="331"/>
    </location>
</feature>
<dbReference type="AlphaFoldDB" id="A0A934RB21"/>
<evidence type="ECO:0000313" key="5">
    <source>
        <dbReference type="Proteomes" id="UP000658278"/>
    </source>
</evidence>
<dbReference type="PROSITE" id="PS50106">
    <property type="entry name" value="PDZ"/>
    <property type="match status" value="1"/>
</dbReference>
<dbReference type="InterPro" id="IPR036034">
    <property type="entry name" value="PDZ_sf"/>
</dbReference>
<accession>A0A934RB21</accession>
<keyword evidence="5" id="KW-1185">Reference proteome</keyword>
<dbReference type="SUPFAM" id="SSF50156">
    <property type="entry name" value="PDZ domain-like"/>
    <property type="match status" value="1"/>
</dbReference>
<evidence type="ECO:0000256" key="1">
    <source>
        <dbReference type="SAM" id="MobiDB-lite"/>
    </source>
</evidence>
<organism evidence="4 5">
    <name type="scientific">Haloferula rosea</name>
    <dbReference type="NCBI Taxonomy" id="490093"/>
    <lineage>
        <taxon>Bacteria</taxon>
        <taxon>Pseudomonadati</taxon>
        <taxon>Verrucomicrobiota</taxon>
        <taxon>Verrucomicrobiia</taxon>
        <taxon>Verrucomicrobiales</taxon>
        <taxon>Verrucomicrobiaceae</taxon>
        <taxon>Haloferula</taxon>
    </lineage>
</organism>
<feature type="signal peptide" evidence="2">
    <location>
        <begin position="1"/>
        <end position="18"/>
    </location>
</feature>
<comment type="caution">
    <text evidence="4">The sequence shown here is derived from an EMBL/GenBank/DDBJ whole genome shotgun (WGS) entry which is preliminary data.</text>
</comment>
<proteinExistence type="predicted"/>
<dbReference type="InterPro" id="IPR001478">
    <property type="entry name" value="PDZ"/>
</dbReference>
<dbReference type="RefSeq" id="WP_200276381.1">
    <property type="nucleotide sequence ID" value="NZ_JAENII010000002.1"/>
</dbReference>
<evidence type="ECO:0000259" key="3">
    <source>
        <dbReference type="PROSITE" id="PS50106"/>
    </source>
</evidence>
<reference evidence="4" key="1">
    <citation type="submission" date="2021-01" db="EMBL/GenBank/DDBJ databases">
        <title>Modified the classification status of verrucomicrobia.</title>
        <authorList>
            <person name="Feng X."/>
        </authorList>
    </citation>
    <scope>NUCLEOTIDE SEQUENCE</scope>
    <source>
        <strain evidence="4">KCTC 22201</strain>
    </source>
</reference>
<evidence type="ECO:0000256" key="2">
    <source>
        <dbReference type="SAM" id="SignalP"/>
    </source>
</evidence>
<name>A0A934RB21_9BACT</name>
<feature type="compositionally biased region" description="Basic and acidic residues" evidence="1">
    <location>
        <begin position="308"/>
        <end position="319"/>
    </location>
</feature>
<keyword evidence="2" id="KW-0732">Signal</keyword>
<feature type="chain" id="PRO_5038033843" evidence="2">
    <location>
        <begin position="19"/>
        <end position="331"/>
    </location>
</feature>
<gene>
    <name evidence="4" type="ORF">JIN81_03450</name>
</gene>
<dbReference type="EMBL" id="JAENII010000002">
    <property type="protein sequence ID" value="MBK1826059.1"/>
    <property type="molecule type" value="Genomic_DNA"/>
</dbReference>
<dbReference type="SMART" id="SM00228">
    <property type="entry name" value="PDZ"/>
    <property type="match status" value="1"/>
</dbReference>